<evidence type="ECO:0000313" key="4">
    <source>
        <dbReference type="Proteomes" id="UP001499843"/>
    </source>
</evidence>
<sequence>MFPRNLRHNPYAPVEPLLMRQGPGLVTRLWRWRTEIVLLALAAGAALAFVSAMGQGMWWATAALAGTVCVPAAVPAGRKWIRRRFWCLFSRHRIQRVCAQTSMHTRKGRIPLILWITPADFGERAFILLRAGICADDFEAFGAEIAAACCAASVRVRRHPRRAHFVTVDIVRRDAEDAALRSGTDDDAFRAGTENDELGAGTWGDGGQGGASRPLERLAG</sequence>
<keyword evidence="2" id="KW-0812">Transmembrane</keyword>
<evidence type="ECO:0000256" key="1">
    <source>
        <dbReference type="SAM" id="MobiDB-lite"/>
    </source>
</evidence>
<evidence type="ECO:0000313" key="3">
    <source>
        <dbReference type="EMBL" id="GAA2212219.1"/>
    </source>
</evidence>
<gene>
    <name evidence="3" type="ORF">GCM10009850_076810</name>
</gene>
<feature type="compositionally biased region" description="Gly residues" evidence="1">
    <location>
        <begin position="201"/>
        <end position="210"/>
    </location>
</feature>
<reference evidence="4" key="1">
    <citation type="journal article" date="2019" name="Int. J. Syst. Evol. Microbiol.">
        <title>The Global Catalogue of Microorganisms (GCM) 10K type strain sequencing project: providing services to taxonomists for standard genome sequencing and annotation.</title>
        <authorList>
            <consortium name="The Broad Institute Genomics Platform"/>
            <consortium name="The Broad Institute Genome Sequencing Center for Infectious Disease"/>
            <person name="Wu L."/>
            <person name="Ma J."/>
        </authorList>
    </citation>
    <scope>NUCLEOTIDE SEQUENCE [LARGE SCALE GENOMIC DNA]</scope>
    <source>
        <strain evidence="4">JCM 16114</strain>
    </source>
</reference>
<keyword evidence="2" id="KW-0472">Membrane</keyword>
<feature type="transmembrane region" description="Helical" evidence="2">
    <location>
        <begin position="36"/>
        <end position="52"/>
    </location>
</feature>
<dbReference type="RefSeq" id="WP_344486306.1">
    <property type="nucleotide sequence ID" value="NZ_BAAAQX010000025.1"/>
</dbReference>
<evidence type="ECO:0008006" key="5">
    <source>
        <dbReference type="Google" id="ProtNLM"/>
    </source>
</evidence>
<feature type="region of interest" description="Disordered" evidence="1">
    <location>
        <begin position="184"/>
        <end position="220"/>
    </location>
</feature>
<proteinExistence type="predicted"/>
<organism evidence="3 4">
    <name type="scientific">Nonomuraea monospora</name>
    <dbReference type="NCBI Taxonomy" id="568818"/>
    <lineage>
        <taxon>Bacteria</taxon>
        <taxon>Bacillati</taxon>
        <taxon>Actinomycetota</taxon>
        <taxon>Actinomycetes</taxon>
        <taxon>Streptosporangiales</taxon>
        <taxon>Streptosporangiaceae</taxon>
        <taxon>Nonomuraea</taxon>
    </lineage>
</organism>
<keyword evidence="2" id="KW-1133">Transmembrane helix</keyword>
<comment type="caution">
    <text evidence="3">The sequence shown here is derived from an EMBL/GenBank/DDBJ whole genome shotgun (WGS) entry which is preliminary data.</text>
</comment>
<evidence type="ECO:0000256" key="2">
    <source>
        <dbReference type="SAM" id="Phobius"/>
    </source>
</evidence>
<keyword evidence="4" id="KW-1185">Reference proteome</keyword>
<accession>A0ABP5PKT8</accession>
<name>A0ABP5PKT8_9ACTN</name>
<feature type="transmembrane region" description="Helical" evidence="2">
    <location>
        <begin position="58"/>
        <end position="76"/>
    </location>
</feature>
<protein>
    <recommendedName>
        <fullName evidence="5">PrgI family protein</fullName>
    </recommendedName>
</protein>
<dbReference type="Proteomes" id="UP001499843">
    <property type="component" value="Unassembled WGS sequence"/>
</dbReference>
<dbReference type="EMBL" id="BAAAQX010000025">
    <property type="protein sequence ID" value="GAA2212219.1"/>
    <property type="molecule type" value="Genomic_DNA"/>
</dbReference>